<sequence length="49" mass="5955">MIHDVFCLTRIRNSKILHNPFFGRRRTPDPVGKHRKCLLKRYDKHDKPI</sequence>
<name>A0A315Y0R3_RUMFL</name>
<dbReference type="AlphaFoldDB" id="A0A315Y0R3"/>
<dbReference type="EMBL" id="QGDI01000003">
    <property type="protein sequence ID" value="PWJ13885.1"/>
    <property type="molecule type" value="Genomic_DNA"/>
</dbReference>
<evidence type="ECO:0000313" key="1">
    <source>
        <dbReference type="EMBL" id="PWJ13885.1"/>
    </source>
</evidence>
<proteinExistence type="predicted"/>
<dbReference type="Proteomes" id="UP000245720">
    <property type="component" value="Unassembled WGS sequence"/>
</dbReference>
<comment type="caution">
    <text evidence="1">The sequence shown here is derived from an EMBL/GenBank/DDBJ whole genome shotgun (WGS) entry which is preliminary data.</text>
</comment>
<reference evidence="1 2" key="1">
    <citation type="submission" date="2018-05" db="EMBL/GenBank/DDBJ databases">
        <title>The Hungate 1000. A catalogue of reference genomes from the rumen microbiome.</title>
        <authorList>
            <person name="Kelly W."/>
        </authorList>
    </citation>
    <scope>NUCLEOTIDE SEQUENCE [LARGE SCALE GENOMIC DNA]</scope>
    <source>
        <strain evidence="1 2">SAb67</strain>
    </source>
</reference>
<organism evidence="1 2">
    <name type="scientific">Ruminococcus flavefaciens</name>
    <dbReference type="NCBI Taxonomy" id="1265"/>
    <lineage>
        <taxon>Bacteria</taxon>
        <taxon>Bacillati</taxon>
        <taxon>Bacillota</taxon>
        <taxon>Clostridia</taxon>
        <taxon>Eubacteriales</taxon>
        <taxon>Oscillospiraceae</taxon>
        <taxon>Ruminococcus</taxon>
    </lineage>
</organism>
<protein>
    <submittedName>
        <fullName evidence="1">Uncharacterized protein</fullName>
    </submittedName>
</protein>
<gene>
    <name evidence="1" type="ORF">IE37_00815</name>
</gene>
<accession>A0A315Y0R3</accession>
<evidence type="ECO:0000313" key="2">
    <source>
        <dbReference type="Proteomes" id="UP000245720"/>
    </source>
</evidence>